<proteinExistence type="predicted"/>
<keyword evidence="1" id="KW-0812">Transmembrane</keyword>
<comment type="caution">
    <text evidence="2">The sequence shown here is derived from an EMBL/GenBank/DDBJ whole genome shotgun (WGS) entry which is preliminary data.</text>
</comment>
<evidence type="ECO:0000256" key="1">
    <source>
        <dbReference type="SAM" id="Phobius"/>
    </source>
</evidence>
<dbReference type="Proteomes" id="UP000186817">
    <property type="component" value="Unassembled WGS sequence"/>
</dbReference>
<feature type="transmembrane region" description="Helical" evidence="1">
    <location>
        <begin position="217"/>
        <end position="242"/>
    </location>
</feature>
<gene>
    <name evidence="2" type="ORF">AK812_SmicGene29290</name>
</gene>
<keyword evidence="3" id="KW-1185">Reference proteome</keyword>
<accession>A0A1Q9D274</accession>
<feature type="transmembrane region" description="Helical" evidence="1">
    <location>
        <begin position="33"/>
        <end position="57"/>
    </location>
</feature>
<sequence length="268" mass="29434">MALSIPTWDQVQMRGRHILEAIDENPPPVRMSWYLGPAGMLVLLMATMIASSSAVCISRCVRVADDLEDRLLQCMDRCEVSSMTSVGRKCEEICHKQVGYTRRQCTAYRRCNLLSGFVLLCTAALVPRLCFAPPPQKALERRQVSAGAAALLVASTGSAALADIKAKRPEGLPDFISVPEKENDLAKLWKQWGDQPAQVGPADPSLSGLTQDERSGFLGVLVVAIFLVPVLVMSAFGSLIWFPWSRPSEEAKPGEKKVEIDFSDLRDM</sequence>
<reference evidence="2 3" key="1">
    <citation type="submission" date="2016-02" db="EMBL/GenBank/DDBJ databases">
        <title>Genome analysis of coral dinoflagellate symbionts highlights evolutionary adaptations to a symbiotic lifestyle.</title>
        <authorList>
            <person name="Aranda M."/>
            <person name="Li Y."/>
            <person name="Liew Y.J."/>
            <person name="Baumgarten S."/>
            <person name="Simakov O."/>
            <person name="Wilson M."/>
            <person name="Piel J."/>
            <person name="Ashoor H."/>
            <person name="Bougouffa S."/>
            <person name="Bajic V.B."/>
            <person name="Ryu T."/>
            <person name="Ravasi T."/>
            <person name="Bayer T."/>
            <person name="Micklem G."/>
            <person name="Kim H."/>
            <person name="Bhak J."/>
            <person name="Lajeunesse T.C."/>
            <person name="Voolstra C.R."/>
        </authorList>
    </citation>
    <scope>NUCLEOTIDE SEQUENCE [LARGE SCALE GENOMIC DNA]</scope>
    <source>
        <strain evidence="2 3">CCMP2467</strain>
    </source>
</reference>
<dbReference type="OrthoDB" id="10437087at2759"/>
<name>A0A1Q9D274_SYMMI</name>
<evidence type="ECO:0000313" key="3">
    <source>
        <dbReference type="Proteomes" id="UP000186817"/>
    </source>
</evidence>
<keyword evidence="1" id="KW-0472">Membrane</keyword>
<keyword evidence="1" id="KW-1133">Transmembrane helix</keyword>
<protein>
    <submittedName>
        <fullName evidence="2">Uncharacterized protein</fullName>
    </submittedName>
</protein>
<evidence type="ECO:0000313" key="2">
    <source>
        <dbReference type="EMBL" id="OLP89263.1"/>
    </source>
</evidence>
<dbReference type="EMBL" id="LSRX01000769">
    <property type="protein sequence ID" value="OLP89263.1"/>
    <property type="molecule type" value="Genomic_DNA"/>
</dbReference>
<dbReference type="AlphaFoldDB" id="A0A1Q9D274"/>
<feature type="transmembrane region" description="Helical" evidence="1">
    <location>
        <begin position="111"/>
        <end position="131"/>
    </location>
</feature>
<organism evidence="2 3">
    <name type="scientific">Symbiodinium microadriaticum</name>
    <name type="common">Dinoflagellate</name>
    <name type="synonym">Zooxanthella microadriatica</name>
    <dbReference type="NCBI Taxonomy" id="2951"/>
    <lineage>
        <taxon>Eukaryota</taxon>
        <taxon>Sar</taxon>
        <taxon>Alveolata</taxon>
        <taxon>Dinophyceae</taxon>
        <taxon>Suessiales</taxon>
        <taxon>Symbiodiniaceae</taxon>
        <taxon>Symbiodinium</taxon>
    </lineage>
</organism>